<proteinExistence type="predicted"/>
<dbReference type="KEGG" id="sed:SeD_A0633"/>
<reference evidence="1 2" key="1">
    <citation type="journal article" date="2011" name="J. Bacteriol.">
        <title>Comparative genomics of 28 Salmonella enterica isolates: evidence for CRISPR-mediated adaptive sublineage evolution.</title>
        <authorList>
            <person name="Fricke W.F."/>
            <person name="Mammel M.K."/>
            <person name="McDermott P.F."/>
            <person name="Tartera C."/>
            <person name="White D.G."/>
            <person name="Leclerc J.E."/>
            <person name="Ravel J."/>
            <person name="Cebula T.A."/>
        </authorList>
    </citation>
    <scope>NUCLEOTIDE SEQUENCE [LARGE SCALE GENOMIC DNA]</scope>
    <source>
        <strain evidence="1 2">CT_02021853</strain>
    </source>
</reference>
<evidence type="ECO:0000313" key="1">
    <source>
        <dbReference type="EMBL" id="ACH77997.1"/>
    </source>
</evidence>
<dbReference type="Proteomes" id="UP000008322">
    <property type="component" value="Chromosome"/>
</dbReference>
<organism evidence="1 2">
    <name type="scientific">Salmonella dublin (strain CT_02021853)</name>
    <dbReference type="NCBI Taxonomy" id="439851"/>
    <lineage>
        <taxon>Bacteria</taxon>
        <taxon>Pseudomonadati</taxon>
        <taxon>Pseudomonadota</taxon>
        <taxon>Gammaproteobacteria</taxon>
        <taxon>Enterobacterales</taxon>
        <taxon>Enterobacteriaceae</taxon>
        <taxon>Salmonella</taxon>
    </lineage>
</organism>
<name>A0A6C7A449_SALDC</name>
<protein>
    <submittedName>
        <fullName evidence="1">Uncharacterized protein</fullName>
    </submittedName>
</protein>
<accession>A0A6C7A449</accession>
<dbReference type="EMBL" id="CP001144">
    <property type="protein sequence ID" value="ACH77997.1"/>
    <property type="molecule type" value="Genomic_DNA"/>
</dbReference>
<dbReference type="AlphaFoldDB" id="A0A6C7A449"/>
<evidence type="ECO:0000313" key="2">
    <source>
        <dbReference type="Proteomes" id="UP000008322"/>
    </source>
</evidence>
<gene>
    <name evidence="1" type="ordered locus">SeD_A0633</name>
</gene>
<sequence>MHSSENYWGVEIQLPRHLQLLLHEDRLSCIVRLHQHERTHH</sequence>